<feature type="coiled-coil region" evidence="5">
    <location>
        <begin position="102"/>
        <end position="129"/>
    </location>
</feature>
<accession>A0A1F4VKN0</accession>
<organism evidence="8 9">
    <name type="scientific">candidate division WWE3 bacterium RIFCSPLOWO2_12_FULL_36_10</name>
    <dbReference type="NCBI Taxonomy" id="1802630"/>
    <lineage>
        <taxon>Bacteria</taxon>
        <taxon>Katanobacteria</taxon>
    </lineage>
</organism>
<comment type="cofactor">
    <cofactor evidence="1">
        <name>Mg(2+)</name>
        <dbReference type="ChEBI" id="CHEBI:18420"/>
    </cofactor>
</comment>
<keyword evidence="6" id="KW-1133">Transmembrane helix</keyword>
<evidence type="ECO:0000256" key="4">
    <source>
        <dbReference type="ARBA" id="ARBA00022842"/>
    </source>
</evidence>
<keyword evidence="6" id="KW-0472">Membrane</keyword>
<dbReference type="InterPro" id="IPR029060">
    <property type="entry name" value="PIN-like_dom_sf"/>
</dbReference>
<evidence type="ECO:0000256" key="3">
    <source>
        <dbReference type="ARBA" id="ARBA00022801"/>
    </source>
</evidence>
<keyword evidence="4" id="KW-0460">Magnesium</keyword>
<dbReference type="InterPro" id="IPR002792">
    <property type="entry name" value="TRAM_dom"/>
</dbReference>
<feature type="transmembrane region" description="Helical" evidence="6">
    <location>
        <begin position="16"/>
        <end position="36"/>
    </location>
</feature>
<proteinExistence type="predicted"/>
<dbReference type="EMBL" id="MEVN01000015">
    <property type="protein sequence ID" value="OGC57343.1"/>
    <property type="molecule type" value="Genomic_DNA"/>
</dbReference>
<dbReference type="PANTHER" id="PTHR11603">
    <property type="entry name" value="AAA FAMILY ATPASE"/>
    <property type="match status" value="1"/>
</dbReference>
<keyword evidence="2" id="KW-0540">Nuclease</keyword>
<evidence type="ECO:0000313" key="9">
    <source>
        <dbReference type="Proteomes" id="UP000177763"/>
    </source>
</evidence>
<keyword evidence="3" id="KW-0378">Hydrolase</keyword>
<evidence type="ECO:0000256" key="2">
    <source>
        <dbReference type="ARBA" id="ARBA00022722"/>
    </source>
</evidence>
<comment type="caution">
    <text evidence="8">The sequence shown here is derived from an EMBL/GenBank/DDBJ whole genome shotgun (WGS) entry which is preliminary data.</text>
</comment>
<dbReference type="CDD" id="cd09877">
    <property type="entry name" value="PIN_YacL-like"/>
    <property type="match status" value="1"/>
</dbReference>
<dbReference type="GO" id="GO:0016787">
    <property type="term" value="F:hydrolase activity"/>
    <property type="evidence" value="ECO:0007669"/>
    <property type="project" value="UniProtKB-KW"/>
</dbReference>
<evidence type="ECO:0000259" key="7">
    <source>
        <dbReference type="PROSITE" id="PS50926"/>
    </source>
</evidence>
<protein>
    <recommendedName>
        <fullName evidence="7">TRAM domain-containing protein</fullName>
    </recommendedName>
</protein>
<evidence type="ECO:0000256" key="5">
    <source>
        <dbReference type="SAM" id="Coils"/>
    </source>
</evidence>
<dbReference type="SUPFAM" id="SSF88723">
    <property type="entry name" value="PIN domain-like"/>
    <property type="match status" value="1"/>
</dbReference>
<dbReference type="InterPro" id="IPR052041">
    <property type="entry name" value="Nucleic_acid_metab_PIN/TRAM"/>
</dbReference>
<keyword evidence="5" id="KW-0175">Coiled coil</keyword>
<name>A0A1F4VKN0_UNCKA</name>
<dbReference type="Gene3D" id="3.40.50.1010">
    <property type="entry name" value="5'-nuclease"/>
    <property type="match status" value="1"/>
</dbReference>
<evidence type="ECO:0000256" key="1">
    <source>
        <dbReference type="ARBA" id="ARBA00001946"/>
    </source>
</evidence>
<dbReference type="SMART" id="SM00670">
    <property type="entry name" value="PINc"/>
    <property type="match status" value="1"/>
</dbReference>
<gene>
    <name evidence="8" type="ORF">A3H26_00035</name>
</gene>
<evidence type="ECO:0000256" key="6">
    <source>
        <dbReference type="SAM" id="Phobius"/>
    </source>
</evidence>
<dbReference type="STRING" id="1802630.A3H26_00035"/>
<dbReference type="PANTHER" id="PTHR11603:SF147">
    <property type="entry name" value="MEMBRANE PROTEIN"/>
    <property type="match status" value="1"/>
</dbReference>
<dbReference type="PROSITE" id="PS50926">
    <property type="entry name" value="TRAM"/>
    <property type="match status" value="1"/>
</dbReference>
<reference evidence="8 9" key="1">
    <citation type="journal article" date="2016" name="Nat. Commun.">
        <title>Thousands of microbial genomes shed light on interconnected biogeochemical processes in an aquifer system.</title>
        <authorList>
            <person name="Anantharaman K."/>
            <person name="Brown C.T."/>
            <person name="Hug L.A."/>
            <person name="Sharon I."/>
            <person name="Castelle C.J."/>
            <person name="Probst A.J."/>
            <person name="Thomas B.C."/>
            <person name="Singh A."/>
            <person name="Wilkins M.J."/>
            <person name="Karaoz U."/>
            <person name="Brodie E.L."/>
            <person name="Williams K.H."/>
            <person name="Hubbard S.S."/>
            <person name="Banfield J.F."/>
        </authorList>
    </citation>
    <scope>NUCLEOTIDE SEQUENCE [LARGE SCALE GENOMIC DNA]</scope>
</reference>
<evidence type="ECO:0000313" key="8">
    <source>
        <dbReference type="EMBL" id="OGC57343.1"/>
    </source>
</evidence>
<dbReference type="AlphaFoldDB" id="A0A1F4VKN0"/>
<dbReference type="Proteomes" id="UP000177763">
    <property type="component" value="Unassembled WGS sequence"/>
</dbReference>
<feature type="transmembrane region" description="Helical" evidence="6">
    <location>
        <begin position="56"/>
        <end position="77"/>
    </location>
</feature>
<feature type="domain" description="TRAM" evidence="7">
    <location>
        <begin position="256"/>
        <end position="317"/>
    </location>
</feature>
<dbReference type="InterPro" id="IPR002716">
    <property type="entry name" value="PIN_dom"/>
</dbReference>
<sequence>MVVKSKIDKPKIAKSLIRFAIKSALGAVFFIVGFNFSNTLFFHQNPLFGVPFLAEVLISITLGMFGFHTVPILAILVKDWIEKLVTKTISEIVGNFWDQQSKRMEESRRNKQKRKKEDIEQKLKEVVKGGVLIDTSVLIDGRIVDIIKTGFFDEKVLVTQSVMDELHLISDSENNLKRQRGRRGLVVLDDLKKVVKVVFVDDYILKGDGVDKQLVKLSRKYNAKLMTLDFNLNKLATVSGVSVLNLNELVNAVKAVVLPGEKLKIKIVQKVKEKEQGVGYLPDGTMVVVEGAKDKENEEVEAEITRVIQTQAGKMVFGIIKG</sequence>
<dbReference type="GO" id="GO:0004518">
    <property type="term" value="F:nuclease activity"/>
    <property type="evidence" value="ECO:0007669"/>
    <property type="project" value="UniProtKB-KW"/>
</dbReference>
<keyword evidence="6" id="KW-0812">Transmembrane</keyword>